<dbReference type="RefSeq" id="WP_010946555.1">
    <property type="nucleotide sequence ID" value="NC_018140.1"/>
</dbReference>
<proteinExistence type="predicted"/>
<name>A0A3A6UBK8_LEGPN</name>
<dbReference type="GeneID" id="57034807"/>
<dbReference type="EMBL" id="QWDR01000003">
    <property type="protein sequence ID" value="RJY27271.1"/>
    <property type="molecule type" value="Genomic_DNA"/>
</dbReference>
<dbReference type="Pfam" id="PF01609">
    <property type="entry name" value="DDE_Tnp_1"/>
    <property type="match status" value="1"/>
</dbReference>
<dbReference type="GO" id="GO:0004803">
    <property type="term" value="F:transposase activity"/>
    <property type="evidence" value="ECO:0007669"/>
    <property type="project" value="InterPro"/>
</dbReference>
<dbReference type="InterPro" id="IPR012337">
    <property type="entry name" value="RNaseH-like_sf"/>
</dbReference>
<dbReference type="EMBL" id="QWDR01000003">
    <property type="protein sequence ID" value="RJY27306.1"/>
    <property type="molecule type" value="Genomic_DNA"/>
</dbReference>
<dbReference type="GO" id="GO:0006313">
    <property type="term" value="P:DNA transposition"/>
    <property type="evidence" value="ECO:0007669"/>
    <property type="project" value="InterPro"/>
</dbReference>
<gene>
    <name evidence="5" type="ORF">D1H98_00810</name>
    <name evidence="6" type="ORF">D1H98_04335</name>
    <name evidence="7" type="ORF">D1H98_05475</name>
    <name evidence="8" type="ORF">D1H98_09835</name>
    <name evidence="3" type="ORF">D1H98_13625</name>
    <name evidence="4" type="ORF">D1H98_13855</name>
</gene>
<evidence type="ECO:0000313" key="6">
    <source>
        <dbReference type="EMBL" id="RJY34028.1"/>
    </source>
</evidence>
<dbReference type="GO" id="GO:0003677">
    <property type="term" value="F:DNA binding"/>
    <property type="evidence" value="ECO:0007669"/>
    <property type="project" value="InterPro"/>
</dbReference>
<dbReference type="InterPro" id="IPR047658">
    <property type="entry name" value="IS4-like_transpos"/>
</dbReference>
<organism evidence="7 9">
    <name type="scientific">Legionella pneumophila subsp. pneumophila</name>
    <dbReference type="NCBI Taxonomy" id="91891"/>
    <lineage>
        <taxon>Bacteria</taxon>
        <taxon>Pseudomonadati</taxon>
        <taxon>Pseudomonadota</taxon>
        <taxon>Gammaproteobacteria</taxon>
        <taxon>Legionellales</taxon>
        <taxon>Legionellaceae</taxon>
        <taxon>Legionella</taxon>
    </lineage>
</organism>
<evidence type="ECO:0000259" key="2">
    <source>
        <dbReference type="Pfam" id="PF01609"/>
    </source>
</evidence>
<evidence type="ECO:0000313" key="7">
    <source>
        <dbReference type="EMBL" id="RJY34244.1"/>
    </source>
</evidence>
<keyword evidence="1" id="KW-1133">Transmembrane helix</keyword>
<dbReference type="NCBIfam" id="NF033591">
    <property type="entry name" value="transpos_IS4_2"/>
    <property type="match status" value="1"/>
</dbReference>
<evidence type="ECO:0000256" key="1">
    <source>
        <dbReference type="SAM" id="Phobius"/>
    </source>
</evidence>
<feature type="domain" description="Transposase IS4-like" evidence="2">
    <location>
        <begin position="151"/>
        <end position="294"/>
    </location>
</feature>
<dbReference type="InterPro" id="IPR002559">
    <property type="entry name" value="Transposase_11"/>
</dbReference>
<evidence type="ECO:0000313" key="8">
    <source>
        <dbReference type="EMBL" id="RJY35034.1"/>
    </source>
</evidence>
<dbReference type="AlphaFoldDB" id="A0A3A6UBK8"/>
<feature type="transmembrane region" description="Helical" evidence="1">
    <location>
        <begin position="68"/>
        <end position="92"/>
    </location>
</feature>
<evidence type="ECO:0000313" key="4">
    <source>
        <dbReference type="EMBL" id="RJY27306.1"/>
    </source>
</evidence>
<sequence>MSITELSDILNGYFSWNKSRIECFATMLISLIKVRTVNLTEIACGFSSPAKQDSRYTRIKRFFREFKIDFSSVSVWVIHCFGLSGQALYLSMDRTNWRWGKKDINILMLSVVYKGIAIPLFWTLLAKGGNSDTRERIEIVQRFITKFGKSMIAGLLADREFVGDNWFAWLLTEKIPFCIRIKNNVITTNSRGLEVSIDALFYDLKSGEQRILQGLRKLWRQKIYLSALRLADGELLIVATDHLMDEPIEHYALRWEIETLFSCLKGRGFNFEDTHMTQPDRIEKLLVLLTIAFCWAHKTGEWRHVQKAIKIKKHGRKGVSFFRYGLDLLRDAALNGCQFIRHSFSDILGFLCISRVICAAE</sequence>
<keyword evidence="1" id="KW-0812">Transmembrane</keyword>
<dbReference type="Proteomes" id="UP000277145">
    <property type="component" value="Unassembled WGS sequence"/>
</dbReference>
<comment type="caution">
    <text evidence="7">The sequence shown here is derived from an EMBL/GenBank/DDBJ whole genome shotgun (WGS) entry which is preliminary data.</text>
</comment>
<dbReference type="EMBL" id="QWDR01000001">
    <property type="protein sequence ID" value="RJY35034.1"/>
    <property type="molecule type" value="Genomic_DNA"/>
</dbReference>
<reference evidence="7 9" key="1">
    <citation type="submission" date="2018-08" db="EMBL/GenBank/DDBJ databases">
        <title>Genome Sequences of Legionella pneumophila subsp. pneumophila Isolates, Recovered from a Drinking Water System in a Large Builging.</title>
        <authorList>
            <person name="Gomez-Alvarez V."/>
            <person name="Boczek L."/>
            <person name="King D."/>
            <person name="Pemberton A."/>
            <person name="Pfaller S."/>
            <person name="Rodgers M."/>
            <person name="Santodomingo J."/>
            <person name="Revetta R."/>
        </authorList>
    </citation>
    <scope>NUCLEOTIDE SEQUENCE [LARGE SCALE GENOMIC DNA]</scope>
    <source>
        <strain evidence="7 9">L01C.1</strain>
    </source>
</reference>
<dbReference type="EMBL" id="QWDR01000001">
    <property type="protein sequence ID" value="RJY34028.1"/>
    <property type="molecule type" value="Genomic_DNA"/>
</dbReference>
<feature type="transmembrane region" description="Helical" evidence="1">
    <location>
        <begin position="104"/>
        <end position="126"/>
    </location>
</feature>
<evidence type="ECO:0000313" key="9">
    <source>
        <dbReference type="Proteomes" id="UP000277145"/>
    </source>
</evidence>
<dbReference type="EMBL" id="QWDR01000001">
    <property type="protein sequence ID" value="RJY33383.1"/>
    <property type="molecule type" value="Genomic_DNA"/>
</dbReference>
<evidence type="ECO:0000313" key="3">
    <source>
        <dbReference type="EMBL" id="RJY27271.1"/>
    </source>
</evidence>
<dbReference type="SUPFAM" id="SSF53098">
    <property type="entry name" value="Ribonuclease H-like"/>
    <property type="match status" value="1"/>
</dbReference>
<accession>A0A3A6UBK8</accession>
<evidence type="ECO:0000313" key="5">
    <source>
        <dbReference type="EMBL" id="RJY33383.1"/>
    </source>
</evidence>
<protein>
    <submittedName>
        <fullName evidence="7">IS4-like element ISLpn9 family transposase</fullName>
    </submittedName>
</protein>
<dbReference type="KEGG" id="lph:LPV_0945"/>
<dbReference type="EMBL" id="QWDR01000001">
    <property type="protein sequence ID" value="RJY34244.1"/>
    <property type="molecule type" value="Genomic_DNA"/>
</dbReference>
<keyword evidence="1" id="KW-0472">Membrane</keyword>
<dbReference type="OMA" id="EETHITR"/>